<organism evidence="2 3">
    <name type="scientific">Mycena albidolilacea</name>
    <dbReference type="NCBI Taxonomy" id="1033008"/>
    <lineage>
        <taxon>Eukaryota</taxon>
        <taxon>Fungi</taxon>
        <taxon>Dikarya</taxon>
        <taxon>Basidiomycota</taxon>
        <taxon>Agaricomycotina</taxon>
        <taxon>Agaricomycetes</taxon>
        <taxon>Agaricomycetidae</taxon>
        <taxon>Agaricales</taxon>
        <taxon>Marasmiineae</taxon>
        <taxon>Mycenaceae</taxon>
        <taxon>Mycena</taxon>
    </lineage>
</organism>
<gene>
    <name evidence="2" type="ORF">DFH08DRAFT_388161</name>
</gene>
<feature type="region of interest" description="Disordered" evidence="1">
    <location>
        <begin position="1"/>
        <end position="44"/>
    </location>
</feature>
<dbReference type="EMBL" id="JARIHO010000053">
    <property type="protein sequence ID" value="KAJ7320842.1"/>
    <property type="molecule type" value="Genomic_DNA"/>
</dbReference>
<evidence type="ECO:0000313" key="2">
    <source>
        <dbReference type="EMBL" id="KAJ7320842.1"/>
    </source>
</evidence>
<dbReference type="Proteomes" id="UP001218218">
    <property type="component" value="Unassembled WGS sequence"/>
</dbReference>
<accession>A0AAD6ZFM1</accession>
<feature type="compositionally biased region" description="Basic and acidic residues" evidence="1">
    <location>
        <begin position="174"/>
        <end position="191"/>
    </location>
</feature>
<sequence length="228" mass="25951">MYIRSRGYPRPCSHRQIPPKRRHFPEPRAELASNAEHRAQSAPPELFDFRRRESEDDEKVGVLAWLFRCVATPRSSRARCRRRMSRICRTLLQYSGYILVRVVETLVCRDRVDRKDRGGRQTLCPYSPFPSSTRTRGTCPCHLGTLPPPTPSKRASCAQRVCLADCRDPCRGRRTDRAPEGLTRSAEERNGGEGYKLRHQGARVGQVEEWGAAGVRQAGGMSGRRSHH</sequence>
<proteinExistence type="predicted"/>
<dbReference type="AlphaFoldDB" id="A0AAD6ZFM1"/>
<keyword evidence="3" id="KW-1185">Reference proteome</keyword>
<feature type="region of interest" description="Disordered" evidence="1">
    <location>
        <begin position="174"/>
        <end position="195"/>
    </location>
</feature>
<reference evidence="2" key="1">
    <citation type="submission" date="2023-03" db="EMBL/GenBank/DDBJ databases">
        <title>Massive genome expansion in bonnet fungi (Mycena s.s.) driven by repeated elements and novel gene families across ecological guilds.</title>
        <authorList>
            <consortium name="Lawrence Berkeley National Laboratory"/>
            <person name="Harder C.B."/>
            <person name="Miyauchi S."/>
            <person name="Viragh M."/>
            <person name="Kuo A."/>
            <person name="Thoen E."/>
            <person name="Andreopoulos B."/>
            <person name="Lu D."/>
            <person name="Skrede I."/>
            <person name="Drula E."/>
            <person name="Henrissat B."/>
            <person name="Morin E."/>
            <person name="Kohler A."/>
            <person name="Barry K."/>
            <person name="LaButti K."/>
            <person name="Morin E."/>
            <person name="Salamov A."/>
            <person name="Lipzen A."/>
            <person name="Mereny Z."/>
            <person name="Hegedus B."/>
            <person name="Baldrian P."/>
            <person name="Stursova M."/>
            <person name="Weitz H."/>
            <person name="Taylor A."/>
            <person name="Grigoriev I.V."/>
            <person name="Nagy L.G."/>
            <person name="Martin F."/>
            <person name="Kauserud H."/>
        </authorList>
    </citation>
    <scope>NUCLEOTIDE SEQUENCE</scope>
    <source>
        <strain evidence="2">CBHHK002</strain>
    </source>
</reference>
<evidence type="ECO:0000256" key="1">
    <source>
        <dbReference type="SAM" id="MobiDB-lite"/>
    </source>
</evidence>
<feature type="compositionally biased region" description="Basic and acidic residues" evidence="1">
    <location>
        <begin position="24"/>
        <end position="39"/>
    </location>
</feature>
<evidence type="ECO:0000313" key="3">
    <source>
        <dbReference type="Proteomes" id="UP001218218"/>
    </source>
</evidence>
<name>A0AAD6ZFM1_9AGAR</name>
<comment type="caution">
    <text evidence="2">The sequence shown here is derived from an EMBL/GenBank/DDBJ whole genome shotgun (WGS) entry which is preliminary data.</text>
</comment>
<protein>
    <submittedName>
        <fullName evidence="2">Uncharacterized protein</fullName>
    </submittedName>
</protein>